<dbReference type="InterPro" id="IPR001138">
    <property type="entry name" value="Zn2Cys6_DnaBD"/>
</dbReference>
<dbReference type="Pfam" id="PF04082">
    <property type="entry name" value="Fungal_trans"/>
    <property type="match status" value="1"/>
</dbReference>
<dbReference type="PROSITE" id="PS50048">
    <property type="entry name" value="ZN2_CY6_FUNGAL_2"/>
    <property type="match status" value="1"/>
</dbReference>
<dbReference type="Proteomes" id="UP000800093">
    <property type="component" value="Unassembled WGS sequence"/>
</dbReference>
<keyword evidence="2" id="KW-0805">Transcription regulation</keyword>
<keyword evidence="1" id="KW-0479">Metal-binding</keyword>
<dbReference type="Gene3D" id="4.10.240.10">
    <property type="entry name" value="Zn(2)-C6 fungal-type DNA-binding domain"/>
    <property type="match status" value="1"/>
</dbReference>
<feature type="compositionally biased region" description="Polar residues" evidence="5">
    <location>
        <begin position="724"/>
        <end position="742"/>
    </location>
</feature>
<dbReference type="AlphaFoldDB" id="A0A9P4JY64"/>
<dbReference type="SUPFAM" id="SSF57701">
    <property type="entry name" value="Zn2/Cys6 DNA-binding domain"/>
    <property type="match status" value="1"/>
</dbReference>
<proteinExistence type="predicted"/>
<evidence type="ECO:0000256" key="2">
    <source>
        <dbReference type="ARBA" id="ARBA00023015"/>
    </source>
</evidence>
<dbReference type="GO" id="GO:0003677">
    <property type="term" value="F:DNA binding"/>
    <property type="evidence" value="ECO:0007669"/>
    <property type="project" value="InterPro"/>
</dbReference>
<feature type="region of interest" description="Disordered" evidence="5">
    <location>
        <begin position="722"/>
        <end position="742"/>
    </location>
</feature>
<keyword evidence="8" id="KW-1185">Reference proteome</keyword>
<dbReference type="SMART" id="SM00066">
    <property type="entry name" value="GAL4"/>
    <property type="match status" value="1"/>
</dbReference>
<comment type="caution">
    <text evidence="7">The sequence shown here is derived from an EMBL/GenBank/DDBJ whole genome shotgun (WGS) entry which is preliminary data.</text>
</comment>
<dbReference type="GO" id="GO:0000981">
    <property type="term" value="F:DNA-binding transcription factor activity, RNA polymerase II-specific"/>
    <property type="evidence" value="ECO:0007669"/>
    <property type="project" value="InterPro"/>
</dbReference>
<evidence type="ECO:0000256" key="5">
    <source>
        <dbReference type="SAM" id="MobiDB-lite"/>
    </source>
</evidence>
<dbReference type="InterPro" id="IPR007219">
    <property type="entry name" value="XnlR_reg_dom"/>
</dbReference>
<evidence type="ECO:0000256" key="1">
    <source>
        <dbReference type="ARBA" id="ARBA00022723"/>
    </source>
</evidence>
<dbReference type="OrthoDB" id="5392779at2759"/>
<evidence type="ECO:0000313" key="7">
    <source>
        <dbReference type="EMBL" id="KAF2259087.1"/>
    </source>
</evidence>
<dbReference type="SMART" id="SM00906">
    <property type="entry name" value="Fungal_trans"/>
    <property type="match status" value="1"/>
</dbReference>
<evidence type="ECO:0000256" key="3">
    <source>
        <dbReference type="ARBA" id="ARBA00023163"/>
    </source>
</evidence>
<dbReference type="PANTHER" id="PTHR47840">
    <property type="entry name" value="ZN(II)2CYS6 TRANSCRIPTION FACTOR (EUROFUNG)-RELATED"/>
    <property type="match status" value="1"/>
</dbReference>
<protein>
    <recommendedName>
        <fullName evidence="6">Zn(2)-C6 fungal-type domain-containing protein</fullName>
    </recommendedName>
</protein>
<reference evidence="8" key="1">
    <citation type="journal article" date="2020" name="Stud. Mycol.">
        <title>101 Dothideomycetes genomes: A test case for predicting lifestyles and emergence of pathogens.</title>
        <authorList>
            <person name="Haridas S."/>
            <person name="Albert R."/>
            <person name="Binder M."/>
            <person name="Bloem J."/>
            <person name="LaButti K."/>
            <person name="Salamov A."/>
            <person name="Andreopoulos B."/>
            <person name="Baker S."/>
            <person name="Barry K."/>
            <person name="Bills G."/>
            <person name="Bluhm B."/>
            <person name="Cannon C."/>
            <person name="Castanera R."/>
            <person name="Culley D."/>
            <person name="Daum C."/>
            <person name="Ezra D."/>
            <person name="Gonzalez J."/>
            <person name="Henrissat B."/>
            <person name="Kuo A."/>
            <person name="Liang C."/>
            <person name="Lipzen A."/>
            <person name="Lutzoni F."/>
            <person name="Magnuson J."/>
            <person name="Mondo S."/>
            <person name="Nolan M."/>
            <person name="Ohm R."/>
            <person name="Pangilinan J."/>
            <person name="Park H.-J."/>
            <person name="Ramirez L."/>
            <person name="Alfaro M."/>
            <person name="Sun H."/>
            <person name="Tritt A."/>
            <person name="Yoshinaga Y."/>
            <person name="Zwiers L.-H."/>
            <person name="Turgeon B."/>
            <person name="Goodwin S."/>
            <person name="Spatafora J."/>
            <person name="Crous P."/>
            <person name="Grigoriev I."/>
        </authorList>
    </citation>
    <scope>NUCLEOTIDE SEQUENCE [LARGE SCALE GENOMIC DNA]</scope>
    <source>
        <strain evidence="8">CBS 304.66</strain>
    </source>
</reference>
<evidence type="ECO:0000259" key="6">
    <source>
        <dbReference type="PROSITE" id="PS50048"/>
    </source>
</evidence>
<dbReference type="GO" id="GO:0006351">
    <property type="term" value="P:DNA-templated transcription"/>
    <property type="evidence" value="ECO:0007669"/>
    <property type="project" value="InterPro"/>
</dbReference>
<dbReference type="PROSITE" id="PS00463">
    <property type="entry name" value="ZN2_CY6_FUNGAL_1"/>
    <property type="match status" value="1"/>
</dbReference>
<dbReference type="InterPro" id="IPR036864">
    <property type="entry name" value="Zn2-C6_fun-type_DNA-bd_sf"/>
</dbReference>
<gene>
    <name evidence="7" type="ORF">CC78DRAFT_476397</name>
</gene>
<dbReference type="PANTHER" id="PTHR47840:SF1">
    <property type="entry name" value="ZN(II)2CYS6 TRANSCRIPTION FACTOR (EUROFUNG)"/>
    <property type="match status" value="1"/>
</dbReference>
<feature type="compositionally biased region" description="Polar residues" evidence="5">
    <location>
        <begin position="97"/>
        <end position="120"/>
    </location>
</feature>
<organism evidence="7 8">
    <name type="scientific">Lojkania enalia</name>
    <dbReference type="NCBI Taxonomy" id="147567"/>
    <lineage>
        <taxon>Eukaryota</taxon>
        <taxon>Fungi</taxon>
        <taxon>Dikarya</taxon>
        <taxon>Ascomycota</taxon>
        <taxon>Pezizomycotina</taxon>
        <taxon>Dothideomycetes</taxon>
        <taxon>Pleosporomycetidae</taxon>
        <taxon>Pleosporales</taxon>
        <taxon>Pleosporales incertae sedis</taxon>
        <taxon>Lojkania</taxon>
    </lineage>
</organism>
<evidence type="ECO:0000313" key="8">
    <source>
        <dbReference type="Proteomes" id="UP000800093"/>
    </source>
</evidence>
<keyword evidence="4" id="KW-0539">Nucleus</keyword>
<feature type="region of interest" description="Disordered" evidence="5">
    <location>
        <begin position="97"/>
        <end position="123"/>
    </location>
</feature>
<dbReference type="EMBL" id="ML986722">
    <property type="protein sequence ID" value="KAF2259087.1"/>
    <property type="molecule type" value="Genomic_DNA"/>
</dbReference>
<feature type="domain" description="Zn(2)-C6 fungal-type" evidence="6">
    <location>
        <begin position="26"/>
        <end position="59"/>
    </location>
</feature>
<name>A0A9P4JY64_9PLEO</name>
<sequence length="742" mass="82553">MDASRNYDRIRGPDAKRRKVRKGTRSCWECKRRKVRCSFATPSDEVCVPCCRRGATCISQEFPEDLVQTESTRGQTDRIVRVETLLKKLVGAVNQHNSGDGVSNNGVVSTTDDSNTQGLPTPTRAELHNSISWDAPRANKLEKVSQTLHATFPSRRDVNTLCESYKDAVIYAHQIHIKPHHELEAGGLETVGQLAHIPGPQSHPVVLAKWMLLFALFLQQCVQLQAHNLSEHPKSTAKRLKDTATFLVTTNEELFGTVESLECILLDTLFELNRGHFRRAWLATRRAMTAAQLMGLHRAPDLTPKTLDPTTKINPQFLLFRVIYLDRFISLMLGLPAASFDMKMPFDTALVKDISFSQLEQTHAAVAGRILERNECDSSVDDFALTEAIDAELLAAAENLPSKFWLPINFSGWERHDEQVFWEATRLVTQLYHFNLLNQLHLPYLLRFSDDIRCCSSRITSVNASREVLTRWTAFRSVSSTPSCCRSGDFFALVAALTLCLAHLGNHHSVKPHSSLRHQRLGDRVLIEQALQGMEIVATQGEDPLTRKSANLLRRLLIVEADAAQGQIYSARKFSREESTNEGEEIVLSIPIPYFGVIKISREGAISKEPNTTQPPPTRSSETYLQGSGMDMLQIGNNTPLVDFRSVYGNTPASFAGASSDHLAGVSEQYPVQTPTSACSGRCDPQQEQFPCPIAGVDDWAFQGVDMAFFDSLMKGMTDAAGQLPNSNGTESTRNPIMNSTI</sequence>
<accession>A0A9P4JY64</accession>
<dbReference type="CDD" id="cd00067">
    <property type="entry name" value="GAL4"/>
    <property type="match status" value="1"/>
</dbReference>
<dbReference type="CDD" id="cd12148">
    <property type="entry name" value="fungal_TF_MHR"/>
    <property type="match status" value="1"/>
</dbReference>
<keyword evidence="3" id="KW-0804">Transcription</keyword>
<dbReference type="GO" id="GO:0008270">
    <property type="term" value="F:zinc ion binding"/>
    <property type="evidence" value="ECO:0007669"/>
    <property type="project" value="InterPro"/>
</dbReference>
<evidence type="ECO:0000256" key="4">
    <source>
        <dbReference type="ARBA" id="ARBA00023242"/>
    </source>
</evidence>